<evidence type="ECO:0000313" key="6">
    <source>
        <dbReference type="EMBL" id="MCK9687606.1"/>
    </source>
</evidence>
<evidence type="ECO:0000256" key="4">
    <source>
        <dbReference type="ARBA" id="ARBA00023163"/>
    </source>
</evidence>
<feature type="domain" description="HTH lysR-type" evidence="5">
    <location>
        <begin position="23"/>
        <end position="65"/>
    </location>
</feature>
<gene>
    <name evidence="6" type="ORF">LPC04_18025</name>
</gene>
<dbReference type="Proteomes" id="UP001139353">
    <property type="component" value="Unassembled WGS sequence"/>
</dbReference>
<comment type="similarity">
    <text evidence="1">Belongs to the LysR transcriptional regulatory family.</text>
</comment>
<evidence type="ECO:0000313" key="7">
    <source>
        <dbReference type="Proteomes" id="UP001139353"/>
    </source>
</evidence>
<keyword evidence="4" id="KW-0804">Transcription</keyword>
<dbReference type="InterPro" id="IPR036390">
    <property type="entry name" value="WH_DNA-bd_sf"/>
</dbReference>
<keyword evidence="3" id="KW-0238">DNA-binding</keyword>
<organism evidence="6 7">
    <name type="scientific">Scleromatobacter humisilvae</name>
    <dbReference type="NCBI Taxonomy" id="2897159"/>
    <lineage>
        <taxon>Bacteria</taxon>
        <taxon>Pseudomonadati</taxon>
        <taxon>Pseudomonadota</taxon>
        <taxon>Betaproteobacteria</taxon>
        <taxon>Burkholderiales</taxon>
        <taxon>Sphaerotilaceae</taxon>
        <taxon>Scleromatobacter</taxon>
    </lineage>
</organism>
<dbReference type="InterPro" id="IPR000847">
    <property type="entry name" value="LysR_HTH_N"/>
</dbReference>
<dbReference type="AlphaFoldDB" id="A0A9X1YRT5"/>
<dbReference type="PRINTS" id="PR00039">
    <property type="entry name" value="HTHLYSR"/>
</dbReference>
<dbReference type="Pfam" id="PF00126">
    <property type="entry name" value="HTH_1"/>
    <property type="match status" value="1"/>
</dbReference>
<name>A0A9X1YRT5_9BURK</name>
<dbReference type="CDD" id="cd08422">
    <property type="entry name" value="PBP2_CrgA_like"/>
    <property type="match status" value="1"/>
</dbReference>
<dbReference type="GO" id="GO:0043565">
    <property type="term" value="F:sequence-specific DNA binding"/>
    <property type="evidence" value="ECO:0007669"/>
    <property type="project" value="TreeGrafter"/>
</dbReference>
<reference evidence="6" key="1">
    <citation type="submission" date="2021-11" db="EMBL/GenBank/DDBJ databases">
        <title>BS-T2-15 a new species belonging to the Comamonadaceae family isolated from the soil of a French oak forest.</title>
        <authorList>
            <person name="Mieszkin S."/>
            <person name="Alain K."/>
        </authorList>
    </citation>
    <scope>NUCLEOTIDE SEQUENCE</scope>
    <source>
        <strain evidence="6">BS-T2-15</strain>
    </source>
</reference>
<dbReference type="InterPro" id="IPR058163">
    <property type="entry name" value="LysR-type_TF_proteobact-type"/>
</dbReference>
<sequence length="321" mass="34571">MDARKIESLWSHVHGLGVLQSAGSFTAAAQRLGLSKAAMSQRVAELERAAGVPLVRRTTRSVRLTEAGERLVEATRGAFAQIEQGFAGVQDLVGEPHGVLRVSAPVALGRQQIVPRLAGFLRAYPQVRVELELSDRLVAMTQEGFDVALRHTAAPPDTHVAWPLCTTRSWLVASRAYLRRAGAPATPADLATHDCLHYLRPGDTPTWSFEPDAALKSRSGRVSVGVRGVFAANNSEALREAALAGLGIALLPDFSAQAAVQSGKLQLVLPQWKPVGAFGEHLYAIRPYSPVVPRAVQAFIGYWREALAEGFSVDKPARPRA</sequence>
<dbReference type="Pfam" id="PF03466">
    <property type="entry name" value="LysR_substrate"/>
    <property type="match status" value="1"/>
</dbReference>
<dbReference type="Gene3D" id="3.40.190.290">
    <property type="match status" value="1"/>
</dbReference>
<dbReference type="EMBL" id="JAJLJH010000005">
    <property type="protein sequence ID" value="MCK9687606.1"/>
    <property type="molecule type" value="Genomic_DNA"/>
</dbReference>
<evidence type="ECO:0000256" key="3">
    <source>
        <dbReference type="ARBA" id="ARBA00023125"/>
    </source>
</evidence>
<evidence type="ECO:0000256" key="1">
    <source>
        <dbReference type="ARBA" id="ARBA00009437"/>
    </source>
</evidence>
<dbReference type="GO" id="GO:0006351">
    <property type="term" value="P:DNA-templated transcription"/>
    <property type="evidence" value="ECO:0007669"/>
    <property type="project" value="TreeGrafter"/>
</dbReference>
<dbReference type="PROSITE" id="PS50931">
    <property type="entry name" value="HTH_LYSR"/>
    <property type="match status" value="1"/>
</dbReference>
<dbReference type="InterPro" id="IPR005119">
    <property type="entry name" value="LysR_subst-bd"/>
</dbReference>
<evidence type="ECO:0000259" key="5">
    <source>
        <dbReference type="PROSITE" id="PS50931"/>
    </source>
</evidence>
<dbReference type="InterPro" id="IPR036388">
    <property type="entry name" value="WH-like_DNA-bd_sf"/>
</dbReference>
<protein>
    <submittedName>
        <fullName evidence="6">LysR family transcriptional regulator</fullName>
    </submittedName>
</protein>
<accession>A0A9X1YRT5</accession>
<keyword evidence="7" id="KW-1185">Reference proteome</keyword>
<proteinExistence type="inferred from homology"/>
<dbReference type="RefSeq" id="WP_275683646.1">
    <property type="nucleotide sequence ID" value="NZ_JAJLJH010000005.1"/>
</dbReference>
<dbReference type="Gene3D" id="1.10.10.10">
    <property type="entry name" value="Winged helix-like DNA-binding domain superfamily/Winged helix DNA-binding domain"/>
    <property type="match status" value="1"/>
</dbReference>
<dbReference type="SUPFAM" id="SSF46785">
    <property type="entry name" value="Winged helix' DNA-binding domain"/>
    <property type="match status" value="1"/>
</dbReference>
<comment type="caution">
    <text evidence="6">The sequence shown here is derived from an EMBL/GenBank/DDBJ whole genome shotgun (WGS) entry which is preliminary data.</text>
</comment>
<dbReference type="SUPFAM" id="SSF53850">
    <property type="entry name" value="Periplasmic binding protein-like II"/>
    <property type="match status" value="1"/>
</dbReference>
<evidence type="ECO:0000256" key="2">
    <source>
        <dbReference type="ARBA" id="ARBA00023015"/>
    </source>
</evidence>
<dbReference type="GO" id="GO:0003700">
    <property type="term" value="F:DNA-binding transcription factor activity"/>
    <property type="evidence" value="ECO:0007669"/>
    <property type="project" value="InterPro"/>
</dbReference>
<dbReference type="PANTHER" id="PTHR30537">
    <property type="entry name" value="HTH-TYPE TRANSCRIPTIONAL REGULATOR"/>
    <property type="match status" value="1"/>
</dbReference>
<keyword evidence="2" id="KW-0805">Transcription regulation</keyword>
<dbReference type="PANTHER" id="PTHR30537:SF5">
    <property type="entry name" value="HTH-TYPE TRANSCRIPTIONAL ACTIVATOR TTDR-RELATED"/>
    <property type="match status" value="1"/>
</dbReference>